<protein>
    <submittedName>
        <fullName evidence="7">Phage holin family protein</fullName>
    </submittedName>
</protein>
<organism evidence="7 8">
    <name type="scientific">Paenibacillus alvei</name>
    <name type="common">Bacillus alvei</name>
    <dbReference type="NCBI Taxonomy" id="44250"/>
    <lineage>
        <taxon>Bacteria</taxon>
        <taxon>Bacillati</taxon>
        <taxon>Bacillota</taxon>
        <taxon>Bacilli</taxon>
        <taxon>Bacillales</taxon>
        <taxon>Paenibacillaceae</taxon>
        <taxon>Paenibacillus</taxon>
    </lineage>
</organism>
<evidence type="ECO:0000256" key="6">
    <source>
        <dbReference type="SAM" id="Phobius"/>
    </source>
</evidence>
<keyword evidence="8" id="KW-1185">Reference proteome</keyword>
<evidence type="ECO:0000256" key="4">
    <source>
        <dbReference type="ARBA" id="ARBA00023136"/>
    </source>
</evidence>
<keyword evidence="3 6" id="KW-1133">Transmembrane helix</keyword>
<name>A0ABT4E613_PAEAL</name>
<evidence type="ECO:0000256" key="3">
    <source>
        <dbReference type="ARBA" id="ARBA00022989"/>
    </source>
</evidence>
<evidence type="ECO:0000256" key="2">
    <source>
        <dbReference type="ARBA" id="ARBA00022692"/>
    </source>
</evidence>
<comment type="similarity">
    <text evidence="5">Belongs to the bacteriophage holin family. Cp-1 holin subfamily.</text>
</comment>
<comment type="subcellular location">
    <subcellularLocation>
        <location evidence="1">Membrane</location>
        <topology evidence="1">Multi-pass membrane protein</topology>
    </subcellularLocation>
</comment>
<gene>
    <name evidence="7" type="ORF">M5X04_07505</name>
</gene>
<evidence type="ECO:0000256" key="5">
    <source>
        <dbReference type="ARBA" id="ARBA00023600"/>
    </source>
</evidence>
<dbReference type="Pfam" id="PF05105">
    <property type="entry name" value="Phage_holin_4_1"/>
    <property type="match status" value="1"/>
</dbReference>
<keyword evidence="2 6" id="KW-0812">Transmembrane</keyword>
<dbReference type="EMBL" id="JAMDLY010000008">
    <property type="protein sequence ID" value="MCY9529181.1"/>
    <property type="molecule type" value="Genomic_DNA"/>
</dbReference>
<dbReference type="RefSeq" id="WP_268631907.1">
    <property type="nucleotide sequence ID" value="NZ_JAMDLY010000008.1"/>
</dbReference>
<evidence type="ECO:0000313" key="7">
    <source>
        <dbReference type="EMBL" id="MCY9529181.1"/>
    </source>
</evidence>
<evidence type="ECO:0000256" key="1">
    <source>
        <dbReference type="ARBA" id="ARBA00004141"/>
    </source>
</evidence>
<dbReference type="InterPro" id="IPR006480">
    <property type="entry name" value="Phage_holin_4_1"/>
</dbReference>
<accession>A0ABT4E613</accession>
<sequence>MERIDLLFKAAFGFVGSFISWMIGGLGLAFVVLLGLMFFDFITGMMAGAAGPGLSSSRGRNGFIRKLYIIVLIGAVYLIEISVLKSNGMVGDGVAIAYCVIEFISIVENGGKLGVPLGPVKNIIEVLKGKEKGADLNDRN</sequence>
<reference evidence="7 8" key="1">
    <citation type="submission" date="2022-05" db="EMBL/GenBank/DDBJ databases">
        <title>Genome Sequencing of Bee-Associated Microbes.</title>
        <authorList>
            <person name="Dunlap C."/>
        </authorList>
    </citation>
    <scope>NUCLEOTIDE SEQUENCE [LARGE SCALE GENOMIC DNA]</scope>
    <source>
        <strain evidence="7 8">NRRL NRS-750</strain>
    </source>
</reference>
<keyword evidence="4 6" id="KW-0472">Membrane</keyword>
<dbReference type="NCBIfam" id="TIGR01593">
    <property type="entry name" value="holin_tox_secr"/>
    <property type="match status" value="1"/>
</dbReference>
<comment type="caution">
    <text evidence="7">The sequence shown here is derived from an EMBL/GenBank/DDBJ whole genome shotgun (WGS) entry which is preliminary data.</text>
</comment>
<dbReference type="Proteomes" id="UP001527090">
    <property type="component" value="Unassembled WGS sequence"/>
</dbReference>
<proteinExistence type="inferred from homology"/>
<feature type="transmembrane region" description="Helical" evidence="6">
    <location>
        <begin position="67"/>
        <end position="84"/>
    </location>
</feature>
<evidence type="ECO:0000313" key="8">
    <source>
        <dbReference type="Proteomes" id="UP001527090"/>
    </source>
</evidence>